<feature type="region of interest" description="Disordered" evidence="1">
    <location>
        <begin position="1"/>
        <end position="59"/>
    </location>
</feature>
<accession>A0A1B1Z1L9</accession>
<dbReference type="EMBL" id="CP016761">
    <property type="protein sequence ID" value="ANX11290.1"/>
    <property type="molecule type" value="Genomic_DNA"/>
</dbReference>
<feature type="compositionally biased region" description="Basic and acidic residues" evidence="1">
    <location>
        <begin position="30"/>
        <end position="41"/>
    </location>
</feature>
<gene>
    <name evidence="2" type="ORF">ABE41_004675</name>
</gene>
<evidence type="ECO:0000256" key="1">
    <source>
        <dbReference type="SAM" id="MobiDB-lite"/>
    </source>
</evidence>
<sequence>MGKKKNEKAKKSAEQVEQTDTNASAEQVEQTDKKASAEKGKKNGPGGIGLSASNENCWE</sequence>
<dbReference type="STRING" id="255247.ABE41_004675"/>
<organism evidence="2 3">
    <name type="scientific">Fictibacillus arsenicus</name>
    <dbReference type="NCBI Taxonomy" id="255247"/>
    <lineage>
        <taxon>Bacteria</taxon>
        <taxon>Bacillati</taxon>
        <taxon>Bacillota</taxon>
        <taxon>Bacilli</taxon>
        <taxon>Bacillales</taxon>
        <taxon>Fictibacillaceae</taxon>
        <taxon>Fictibacillus</taxon>
    </lineage>
</organism>
<feature type="compositionally biased region" description="Polar residues" evidence="1">
    <location>
        <begin position="15"/>
        <end position="28"/>
    </location>
</feature>
<reference evidence="2 3" key="1">
    <citation type="submission" date="2016-08" db="EMBL/GenBank/DDBJ databases">
        <title>Complete genome sequence of Fictibacillus arsenicus G25-54, a strain with toxicity to nematodes and a potential arsenic-resistance activity.</title>
        <authorList>
            <person name="Zheng Z."/>
        </authorList>
    </citation>
    <scope>NUCLEOTIDE SEQUENCE [LARGE SCALE GENOMIC DNA]</scope>
    <source>
        <strain evidence="2 3">G25-54</strain>
    </source>
</reference>
<protein>
    <submittedName>
        <fullName evidence="2">Uncharacterized protein</fullName>
    </submittedName>
</protein>
<evidence type="ECO:0000313" key="2">
    <source>
        <dbReference type="EMBL" id="ANX11290.1"/>
    </source>
</evidence>
<dbReference type="RefSeq" id="WP_066286978.1">
    <property type="nucleotide sequence ID" value="NZ_CP016761.1"/>
</dbReference>
<keyword evidence="3" id="KW-1185">Reference proteome</keyword>
<name>A0A1B1Z1L9_9BACL</name>
<proteinExistence type="predicted"/>
<evidence type="ECO:0000313" key="3">
    <source>
        <dbReference type="Proteomes" id="UP000077412"/>
    </source>
</evidence>
<dbReference type="Proteomes" id="UP000077412">
    <property type="component" value="Chromosome"/>
</dbReference>
<dbReference type="KEGG" id="far:ABE41_004675"/>
<dbReference type="AlphaFoldDB" id="A0A1B1Z1L9"/>